<keyword evidence="3" id="KW-0813">Transport</keyword>
<proteinExistence type="inferred from homology"/>
<dbReference type="InterPro" id="IPR039621">
    <property type="entry name" value="BG1-like"/>
</dbReference>
<keyword evidence="6" id="KW-0927">Auxin signaling pathway</keyword>
<dbReference type="eggNOG" id="ENOG502QWFY">
    <property type="taxonomic scope" value="Eukaryota"/>
</dbReference>
<evidence type="ECO:0000256" key="6">
    <source>
        <dbReference type="ARBA" id="ARBA00023294"/>
    </source>
</evidence>
<dbReference type="Gramene" id="OBART03G05620.1">
    <property type="protein sequence ID" value="OBART03G05620.1"/>
    <property type="gene ID" value="OBART03G05620"/>
</dbReference>
<evidence type="ECO:0000313" key="7">
    <source>
        <dbReference type="EnsemblPlants" id="OBART03G05620.1"/>
    </source>
</evidence>
<dbReference type="GO" id="GO:0009734">
    <property type="term" value="P:auxin-activated signaling pathway"/>
    <property type="evidence" value="ECO:0007669"/>
    <property type="project" value="UniProtKB-KW"/>
</dbReference>
<dbReference type="STRING" id="65489.A0A0D3FEI3"/>
<dbReference type="AlphaFoldDB" id="A0A0D3FEI3"/>
<dbReference type="Proteomes" id="UP000026960">
    <property type="component" value="Chromosome 3"/>
</dbReference>
<evidence type="ECO:0000256" key="4">
    <source>
        <dbReference type="ARBA" id="ARBA00022475"/>
    </source>
</evidence>
<evidence type="ECO:0000313" key="8">
    <source>
        <dbReference type="Proteomes" id="UP000026960"/>
    </source>
</evidence>
<dbReference type="EnsemblPlants" id="OBART03G05620.1">
    <property type="protein sequence ID" value="OBART03G05620.1"/>
    <property type="gene ID" value="OBART03G05620"/>
</dbReference>
<organism evidence="7">
    <name type="scientific">Oryza barthii</name>
    <dbReference type="NCBI Taxonomy" id="65489"/>
    <lineage>
        <taxon>Eukaryota</taxon>
        <taxon>Viridiplantae</taxon>
        <taxon>Streptophyta</taxon>
        <taxon>Embryophyta</taxon>
        <taxon>Tracheophyta</taxon>
        <taxon>Spermatophyta</taxon>
        <taxon>Magnoliopsida</taxon>
        <taxon>Liliopsida</taxon>
        <taxon>Poales</taxon>
        <taxon>Poaceae</taxon>
        <taxon>BOP clade</taxon>
        <taxon>Oryzoideae</taxon>
        <taxon>Oryzeae</taxon>
        <taxon>Oryzinae</taxon>
        <taxon>Oryza</taxon>
    </lineage>
</organism>
<reference evidence="7" key="2">
    <citation type="submission" date="2015-03" db="UniProtKB">
        <authorList>
            <consortium name="EnsemblPlants"/>
        </authorList>
    </citation>
    <scope>IDENTIFICATION</scope>
</reference>
<dbReference type="HOGENOM" id="CLU_1463409_0_0_1"/>
<keyword evidence="5" id="KW-0472">Membrane</keyword>
<evidence type="ECO:0000256" key="1">
    <source>
        <dbReference type="ARBA" id="ARBA00004236"/>
    </source>
</evidence>
<reference evidence="7" key="1">
    <citation type="journal article" date="2009" name="Rice">
        <title>De Novo Next Generation Sequencing of Plant Genomes.</title>
        <authorList>
            <person name="Rounsley S."/>
            <person name="Marri P.R."/>
            <person name="Yu Y."/>
            <person name="He R."/>
            <person name="Sisneros N."/>
            <person name="Goicoechea J.L."/>
            <person name="Lee S.J."/>
            <person name="Angelova A."/>
            <person name="Kudrna D."/>
            <person name="Luo M."/>
            <person name="Affourtit J."/>
            <person name="Desany B."/>
            <person name="Knight J."/>
            <person name="Niazi F."/>
            <person name="Egholm M."/>
            <person name="Wing R.A."/>
        </authorList>
    </citation>
    <scope>NUCLEOTIDE SEQUENCE [LARGE SCALE GENOMIC DNA]</scope>
    <source>
        <strain evidence="7">cv. IRGC 105608</strain>
    </source>
</reference>
<dbReference type="PANTHER" id="PTHR33541">
    <property type="entry name" value="PROTEIN BIG GRAIN 1-LIKE A-RELATED"/>
    <property type="match status" value="1"/>
</dbReference>
<dbReference type="PaxDb" id="65489-OBART03G05620.1"/>
<dbReference type="GO" id="GO:0005886">
    <property type="term" value="C:plasma membrane"/>
    <property type="evidence" value="ECO:0007669"/>
    <property type="project" value="UniProtKB-SubCell"/>
</dbReference>
<evidence type="ECO:0000256" key="2">
    <source>
        <dbReference type="ARBA" id="ARBA00010067"/>
    </source>
</evidence>
<keyword evidence="4" id="KW-1003">Cell membrane</keyword>
<evidence type="ECO:0000256" key="5">
    <source>
        <dbReference type="ARBA" id="ARBA00023136"/>
    </source>
</evidence>
<dbReference type="PANTHER" id="PTHR33541:SF28">
    <property type="entry name" value="PROTEIN BIG GRAIN 1-LIKE A"/>
    <property type="match status" value="1"/>
</dbReference>
<comment type="similarity">
    <text evidence="2">Belongs to the BIG GRAIN 1 (BG1) plant protein family.</text>
</comment>
<name>A0A0D3FEI3_9ORYZ</name>
<keyword evidence="8" id="KW-1185">Reference proteome</keyword>
<comment type="subcellular location">
    <subcellularLocation>
        <location evidence="1">Cell membrane</location>
    </subcellularLocation>
</comment>
<sequence>MATDDGTGLACRATRPGQTTARAGLLSPMRLCPLITRQRWAAPKVTAGSARRYVADQPSFSSTLLDAIYKSMDEQPGHGGGATGVEAVAAAAKKQHEAALHYGVPVEAVQQMLLQRMEMESDEDDDDDDESSDASSDLFELENFAAIAPAGAAYRDELPVYETTRVALNRAIGHGYGHGRSARVV</sequence>
<accession>A0A0D3FEI3</accession>
<evidence type="ECO:0000256" key="3">
    <source>
        <dbReference type="ARBA" id="ARBA00022448"/>
    </source>
</evidence>
<protein>
    <submittedName>
        <fullName evidence="7">Uncharacterized protein</fullName>
    </submittedName>
</protein>